<accession>A0A1W9KVG2</accession>
<name>A0A1W9KVG2_9BURK</name>
<sequence>MGLCLVLGNSLAQAADLPAAMQAKVAKYQKQLVEWAANPTILAATKEANAKGGLLPGMNNAKWNDLDDKDPIVLATLNSPAGQLIQKWEADKNLNKLFLRDQKANLIAGSSKTLLFNSGSRGSAINALKGQVWTDNDIKPDPTTQIKSVQVSVPVLDGGQAIGILHGSVTAD</sequence>
<comment type="caution">
    <text evidence="1">The sequence shown here is derived from an EMBL/GenBank/DDBJ whole genome shotgun (WGS) entry which is preliminary data.</text>
</comment>
<reference evidence="1 2" key="1">
    <citation type="submission" date="2017-01" db="EMBL/GenBank/DDBJ databases">
        <title>Novel large sulfur bacteria in the metagenomes of groundwater-fed chemosynthetic microbial mats in the Lake Huron basin.</title>
        <authorList>
            <person name="Sharrar A.M."/>
            <person name="Flood B.E."/>
            <person name="Bailey J.V."/>
            <person name="Jones D.S."/>
            <person name="Biddanda B."/>
            <person name="Ruberg S.A."/>
            <person name="Marcus D.N."/>
            <person name="Dick G.J."/>
        </authorList>
    </citation>
    <scope>NUCLEOTIDE SEQUENCE [LARGE SCALE GENOMIC DNA]</scope>
    <source>
        <strain evidence="1">A7</strain>
    </source>
</reference>
<evidence type="ECO:0000313" key="1">
    <source>
        <dbReference type="EMBL" id="OQW88527.1"/>
    </source>
</evidence>
<proteinExistence type="predicted"/>
<dbReference type="EMBL" id="MTEI01000004">
    <property type="protein sequence ID" value="OQW88527.1"/>
    <property type="molecule type" value="Genomic_DNA"/>
</dbReference>
<gene>
    <name evidence="1" type="ORF">BWK72_09150</name>
</gene>
<evidence type="ECO:0000313" key="2">
    <source>
        <dbReference type="Proteomes" id="UP000192505"/>
    </source>
</evidence>
<organism evidence="1 2">
    <name type="scientific">Rhodoferax ferrireducens</name>
    <dbReference type="NCBI Taxonomy" id="192843"/>
    <lineage>
        <taxon>Bacteria</taxon>
        <taxon>Pseudomonadati</taxon>
        <taxon>Pseudomonadota</taxon>
        <taxon>Betaproteobacteria</taxon>
        <taxon>Burkholderiales</taxon>
        <taxon>Comamonadaceae</taxon>
        <taxon>Rhodoferax</taxon>
    </lineage>
</organism>
<protein>
    <submittedName>
        <fullName evidence="1">Uncharacterized protein</fullName>
    </submittedName>
</protein>
<dbReference type="AlphaFoldDB" id="A0A1W9KVG2"/>
<dbReference type="Proteomes" id="UP000192505">
    <property type="component" value="Unassembled WGS sequence"/>
</dbReference>